<dbReference type="AlphaFoldDB" id="A0A4Z2JAA9"/>
<evidence type="ECO:0000313" key="3">
    <source>
        <dbReference type="Proteomes" id="UP000314294"/>
    </source>
</evidence>
<accession>A0A4Z2JAA9</accession>
<reference evidence="2 3" key="1">
    <citation type="submission" date="2019-03" db="EMBL/GenBank/DDBJ databases">
        <title>First draft genome of Liparis tanakae, snailfish: a comprehensive survey of snailfish specific genes.</title>
        <authorList>
            <person name="Kim W."/>
            <person name="Song I."/>
            <person name="Jeong J.-H."/>
            <person name="Kim D."/>
            <person name="Kim S."/>
            <person name="Ryu S."/>
            <person name="Song J.Y."/>
            <person name="Lee S.K."/>
        </authorList>
    </citation>
    <scope>NUCLEOTIDE SEQUENCE [LARGE SCALE GENOMIC DNA]</scope>
    <source>
        <tissue evidence="2">Muscle</tissue>
    </source>
</reference>
<organism evidence="2 3">
    <name type="scientific">Liparis tanakae</name>
    <name type="common">Tanaka's snailfish</name>
    <dbReference type="NCBI Taxonomy" id="230148"/>
    <lineage>
        <taxon>Eukaryota</taxon>
        <taxon>Metazoa</taxon>
        <taxon>Chordata</taxon>
        <taxon>Craniata</taxon>
        <taxon>Vertebrata</taxon>
        <taxon>Euteleostomi</taxon>
        <taxon>Actinopterygii</taxon>
        <taxon>Neopterygii</taxon>
        <taxon>Teleostei</taxon>
        <taxon>Neoteleostei</taxon>
        <taxon>Acanthomorphata</taxon>
        <taxon>Eupercaria</taxon>
        <taxon>Perciformes</taxon>
        <taxon>Cottioidei</taxon>
        <taxon>Cottales</taxon>
        <taxon>Liparidae</taxon>
        <taxon>Liparis</taxon>
    </lineage>
</organism>
<name>A0A4Z2JAA9_9TELE</name>
<evidence type="ECO:0000256" key="1">
    <source>
        <dbReference type="SAM" id="MobiDB-lite"/>
    </source>
</evidence>
<dbReference type="Proteomes" id="UP000314294">
    <property type="component" value="Unassembled WGS sequence"/>
</dbReference>
<comment type="caution">
    <text evidence="2">The sequence shown here is derived from an EMBL/GenBank/DDBJ whole genome shotgun (WGS) entry which is preliminary data.</text>
</comment>
<evidence type="ECO:0000313" key="2">
    <source>
        <dbReference type="EMBL" id="TNN87106.1"/>
    </source>
</evidence>
<keyword evidence="3" id="KW-1185">Reference proteome</keyword>
<feature type="compositionally biased region" description="Polar residues" evidence="1">
    <location>
        <begin position="104"/>
        <end position="114"/>
    </location>
</feature>
<sequence length="114" mass="12876">MGGTRHGGVRGTDWQVDIGLSRLSSSLSKVSEWILSSRLLEGLTFRTTSPSWMLPSLAARLSGEMSLTKMWLARRRPYSAYKVNDSNKDHVSTEFPWPRRSDHTGLSSCCSRWD</sequence>
<gene>
    <name evidence="2" type="ORF">EYF80_002861</name>
</gene>
<dbReference type="EMBL" id="SRLO01000012">
    <property type="protein sequence ID" value="TNN87106.1"/>
    <property type="molecule type" value="Genomic_DNA"/>
</dbReference>
<proteinExistence type="predicted"/>
<protein>
    <submittedName>
        <fullName evidence="2">Uncharacterized protein</fullName>
    </submittedName>
</protein>
<feature type="compositionally biased region" description="Basic and acidic residues" evidence="1">
    <location>
        <begin position="86"/>
        <end position="103"/>
    </location>
</feature>
<feature type="region of interest" description="Disordered" evidence="1">
    <location>
        <begin position="86"/>
        <end position="114"/>
    </location>
</feature>